<dbReference type="Gene3D" id="3.30.1930.10">
    <property type="entry name" value="capsid protein of prophage domain"/>
    <property type="match status" value="1"/>
</dbReference>
<dbReference type="InterPro" id="IPR005564">
    <property type="entry name" value="Major_capsid_GpE"/>
</dbReference>
<name>A0A8S5QQR5_9VIRU</name>
<dbReference type="Gene3D" id="3.15.30.10">
    <property type="entry name" value="putative capsid protein of prophage domain like"/>
    <property type="match status" value="1"/>
</dbReference>
<sequence>MGLIYDTVTASNIAGYFNTSQLDVDSTLGERIFPARKQLGTKLSYIKGSSGRAVVLKPAAFDTNVTIRERVDAEIHDEQMPFFKEAMLVKEADRQQLNLIAGSNNTGLIETITQGIFNDEMTLIQGARARLESMRMQALATGKIAFVNEGKNVDIDYGVKDDHKKTVAKDWTQATATPLADLEEAIETAQSLGLMPEIAIMNAKTFSLIRKSESTVKIIKPLAASGTTVTKAEVEAYILDNYGVTVLLENGTYRNDKGEISKFYPDGHLTLVPNGSLGSTVFGTTPEESDLQSGDTPGAQVEVVDQGIAITTTKTTDPVNVQTKVSMIALPSFERLDDCYMLTVIPVA</sequence>
<organism evidence="1">
    <name type="scientific">Phage sp. ctvTz5</name>
    <dbReference type="NCBI Taxonomy" id="2826754"/>
    <lineage>
        <taxon>Viruses</taxon>
    </lineage>
</organism>
<evidence type="ECO:0000313" key="1">
    <source>
        <dbReference type="EMBL" id="DAE21558.1"/>
    </source>
</evidence>
<reference evidence="1" key="1">
    <citation type="journal article" date="2021" name="Proc. Natl. Acad. Sci. U.S.A.">
        <title>A Catalog of Tens of Thousands of Viruses from Human Metagenomes Reveals Hidden Associations with Chronic Diseases.</title>
        <authorList>
            <person name="Tisza M.J."/>
            <person name="Buck C.B."/>
        </authorList>
    </citation>
    <scope>NUCLEOTIDE SEQUENCE</scope>
    <source>
        <strain evidence="1">CtvTz5</strain>
    </source>
</reference>
<dbReference type="Pfam" id="PF03864">
    <property type="entry name" value="Phage_cap_E"/>
    <property type="match status" value="1"/>
</dbReference>
<protein>
    <submittedName>
        <fullName evidence="1">Capsid protein</fullName>
    </submittedName>
</protein>
<proteinExistence type="predicted"/>
<dbReference type="EMBL" id="BK015713">
    <property type="protein sequence ID" value="DAE21558.1"/>
    <property type="molecule type" value="Genomic_DNA"/>
</dbReference>
<accession>A0A8S5QQR5</accession>